<evidence type="ECO:0000259" key="1">
    <source>
        <dbReference type="Pfam" id="PF00557"/>
    </source>
</evidence>
<feature type="domain" description="Creatinase N-terminal" evidence="2">
    <location>
        <begin position="18"/>
        <end position="169"/>
    </location>
</feature>
<dbReference type="PANTHER" id="PTHR46112:SF2">
    <property type="entry name" value="XAA-PRO AMINOPEPTIDASE P-RELATED"/>
    <property type="match status" value="1"/>
</dbReference>
<evidence type="ECO:0000313" key="4">
    <source>
        <dbReference type="Proteomes" id="UP001160130"/>
    </source>
</evidence>
<accession>A0ABT6L9C1</accession>
<proteinExistence type="predicted"/>
<dbReference type="CDD" id="cd01066">
    <property type="entry name" value="APP_MetAP"/>
    <property type="match status" value="1"/>
</dbReference>
<dbReference type="InterPro" id="IPR000994">
    <property type="entry name" value="Pept_M24"/>
</dbReference>
<dbReference type="EMBL" id="JARXVE010000012">
    <property type="protein sequence ID" value="MDH6198812.1"/>
    <property type="molecule type" value="Genomic_DNA"/>
</dbReference>
<dbReference type="Gene3D" id="3.90.230.10">
    <property type="entry name" value="Creatinase/methionine aminopeptidase superfamily"/>
    <property type="match status" value="1"/>
</dbReference>
<dbReference type="SUPFAM" id="SSF53092">
    <property type="entry name" value="Creatinase/prolidase N-terminal domain"/>
    <property type="match status" value="1"/>
</dbReference>
<dbReference type="Gene3D" id="3.40.350.10">
    <property type="entry name" value="Creatinase/prolidase N-terminal domain"/>
    <property type="match status" value="1"/>
</dbReference>
<dbReference type="InterPro" id="IPR000587">
    <property type="entry name" value="Creatinase_N"/>
</dbReference>
<dbReference type="InterPro" id="IPR050659">
    <property type="entry name" value="Peptidase_M24B"/>
</dbReference>
<feature type="domain" description="Peptidase M24" evidence="1">
    <location>
        <begin position="177"/>
        <end position="382"/>
    </location>
</feature>
<dbReference type="Pfam" id="PF00557">
    <property type="entry name" value="Peptidase_M24"/>
    <property type="match status" value="1"/>
</dbReference>
<dbReference type="GO" id="GO:0004177">
    <property type="term" value="F:aminopeptidase activity"/>
    <property type="evidence" value="ECO:0007669"/>
    <property type="project" value="UniProtKB-KW"/>
</dbReference>
<dbReference type="PANTHER" id="PTHR46112">
    <property type="entry name" value="AMINOPEPTIDASE"/>
    <property type="match status" value="1"/>
</dbReference>
<reference evidence="3 4" key="1">
    <citation type="submission" date="2023-04" db="EMBL/GenBank/DDBJ databases">
        <title>Forest soil microbial communities from Buena Vista Peninsula, Colon Province, Panama.</title>
        <authorList>
            <person name="Bouskill N."/>
        </authorList>
    </citation>
    <scope>NUCLEOTIDE SEQUENCE [LARGE SCALE GENOMIC DNA]</scope>
    <source>
        <strain evidence="3 4">AC80</strain>
    </source>
</reference>
<dbReference type="InterPro" id="IPR036005">
    <property type="entry name" value="Creatinase/aminopeptidase-like"/>
</dbReference>
<evidence type="ECO:0000259" key="2">
    <source>
        <dbReference type="Pfam" id="PF01321"/>
    </source>
</evidence>
<keyword evidence="3" id="KW-0645">Protease</keyword>
<organism evidence="3 4">
    <name type="scientific">Mycolicibacterium frederiksbergense</name>
    <dbReference type="NCBI Taxonomy" id="117567"/>
    <lineage>
        <taxon>Bacteria</taxon>
        <taxon>Bacillati</taxon>
        <taxon>Actinomycetota</taxon>
        <taxon>Actinomycetes</taxon>
        <taxon>Mycobacteriales</taxon>
        <taxon>Mycobacteriaceae</taxon>
        <taxon>Mycolicibacterium</taxon>
    </lineage>
</organism>
<comment type="caution">
    <text evidence="3">The sequence shown here is derived from an EMBL/GenBank/DDBJ whole genome shotgun (WGS) entry which is preliminary data.</text>
</comment>
<dbReference type="RefSeq" id="WP_280835367.1">
    <property type="nucleotide sequence ID" value="NZ_JARXVE010000012.1"/>
</dbReference>
<name>A0ABT6L9C1_9MYCO</name>
<dbReference type="SUPFAM" id="SSF55920">
    <property type="entry name" value="Creatinase/aminopeptidase"/>
    <property type="match status" value="1"/>
</dbReference>
<sequence>MQSTATTASISSEEYEQRIANLRSQLAADDIDAIVIWARGGGTVERFANVQYLCGHYPFFPIIRDVPGAWADRGYAALVVTQDSAVLCSDDRFSEPRAVTDHLALDVGNGETLGDLIANVLAGKRRRIAVCGTDTMTARQFGHLEKAVAPVGDGELVIVDDLVERLRSIKSPAEIALLEQSGRIADASFRAALDVLRAGAREADVVAALVAEATRSDAVVANAFVATFGEDADGLPDGAPTWSQRVLRPGDLFTVDFSGAYRGYFFDLARSRVIDRTPTDAQASAFALAQDSVDAAVAAAVPGATVSDVAKAADDLLRAQDYDFAAAEFQAGGHGLGLGFEAPWIRAGDPRPIEVGMTLALERFVIREGTGATFERNIVVTEDGPRDLHPVIDIWSGN</sequence>
<keyword evidence="3" id="KW-0378">Hydrolase</keyword>
<dbReference type="InterPro" id="IPR029149">
    <property type="entry name" value="Creatin/AminoP/Spt16_N"/>
</dbReference>
<keyword evidence="4" id="KW-1185">Reference proteome</keyword>
<gene>
    <name evidence="3" type="ORF">M2272_005472</name>
</gene>
<keyword evidence="3" id="KW-0031">Aminopeptidase</keyword>
<protein>
    <submittedName>
        <fullName evidence="3">Xaa-Pro aminopeptidase</fullName>
    </submittedName>
</protein>
<dbReference type="Proteomes" id="UP001160130">
    <property type="component" value="Unassembled WGS sequence"/>
</dbReference>
<dbReference type="Pfam" id="PF01321">
    <property type="entry name" value="Creatinase_N"/>
    <property type="match status" value="1"/>
</dbReference>
<evidence type="ECO:0000313" key="3">
    <source>
        <dbReference type="EMBL" id="MDH6198812.1"/>
    </source>
</evidence>